<dbReference type="InterPro" id="IPR000866">
    <property type="entry name" value="AhpC/TSA"/>
</dbReference>
<dbReference type="GO" id="GO:0016209">
    <property type="term" value="F:antioxidant activity"/>
    <property type="evidence" value="ECO:0007669"/>
    <property type="project" value="InterPro"/>
</dbReference>
<protein>
    <submittedName>
        <fullName evidence="2">Alkyl hydroperoxide reductase</fullName>
    </submittedName>
</protein>
<dbReference type="InterPro" id="IPR013766">
    <property type="entry name" value="Thioredoxin_domain"/>
</dbReference>
<organism evidence="2 3">
    <name type="scientific">Croceicoccus marinus</name>
    <dbReference type="NCBI Taxonomy" id="450378"/>
    <lineage>
        <taxon>Bacteria</taxon>
        <taxon>Pseudomonadati</taxon>
        <taxon>Pseudomonadota</taxon>
        <taxon>Alphaproteobacteria</taxon>
        <taxon>Sphingomonadales</taxon>
        <taxon>Erythrobacteraceae</taxon>
        <taxon>Croceicoccus</taxon>
    </lineage>
</organism>
<dbReference type="Proteomes" id="UP000195807">
    <property type="component" value="Chromosome"/>
</dbReference>
<dbReference type="RefSeq" id="WP_066844847.1">
    <property type="nucleotide sequence ID" value="NZ_CP019602.1"/>
</dbReference>
<sequence>MLIPNDKVPELDLPLTIDARFNLSHQSPDFMTMLVFYRGKHCPICKSYLEQVASKLEDFTSRGVSIFAISMDSEDRAMVVDREWKTGDLPLAYDLSADQAREWGLYLSEKREGSEEPDLFSEPGLFLIRPDGTLYFAQVQSAPFTRPPLDELLKGIDMVKDKDYPARGTATGKSKASA</sequence>
<dbReference type="OrthoDB" id="9809746at2"/>
<feature type="domain" description="Thioredoxin" evidence="1">
    <location>
        <begin position="2"/>
        <end position="161"/>
    </location>
</feature>
<proteinExistence type="predicted"/>
<gene>
    <name evidence="2" type="ORF">A9D14_07650</name>
</gene>
<dbReference type="KEGG" id="cman:A9D14_07650"/>
<dbReference type="InterPro" id="IPR036249">
    <property type="entry name" value="Thioredoxin-like_sf"/>
</dbReference>
<reference evidence="2 3" key="1">
    <citation type="submission" date="2017-01" db="EMBL/GenBank/DDBJ databases">
        <title>Complete genome sequence of esterase-producing bacterium Croceicoccus marinus E4A9.</title>
        <authorList>
            <person name="Wu Y.-H."/>
            <person name="Cheng H."/>
            <person name="Xu L."/>
            <person name="Huo Y.-Y."/>
            <person name="Wang C.-S."/>
            <person name="Xu X.-W."/>
        </authorList>
    </citation>
    <scope>NUCLEOTIDE SEQUENCE [LARGE SCALE GENOMIC DNA]</scope>
    <source>
        <strain evidence="2 3">E4A9</strain>
    </source>
</reference>
<dbReference type="AlphaFoldDB" id="A0A1Z1FBG4"/>
<dbReference type="PROSITE" id="PS51352">
    <property type="entry name" value="THIOREDOXIN_2"/>
    <property type="match status" value="1"/>
</dbReference>
<dbReference type="STRING" id="450378.GCA_001661675_01532"/>
<evidence type="ECO:0000313" key="2">
    <source>
        <dbReference type="EMBL" id="ARU16092.1"/>
    </source>
</evidence>
<accession>A0A1Z1FBG4</accession>
<name>A0A1Z1FBG4_9SPHN</name>
<evidence type="ECO:0000259" key="1">
    <source>
        <dbReference type="PROSITE" id="PS51352"/>
    </source>
</evidence>
<dbReference type="Pfam" id="PF00578">
    <property type="entry name" value="AhpC-TSA"/>
    <property type="match status" value="1"/>
</dbReference>
<evidence type="ECO:0000313" key="3">
    <source>
        <dbReference type="Proteomes" id="UP000195807"/>
    </source>
</evidence>
<dbReference type="Gene3D" id="3.40.30.10">
    <property type="entry name" value="Glutaredoxin"/>
    <property type="match status" value="1"/>
</dbReference>
<dbReference type="CDD" id="cd02970">
    <property type="entry name" value="PRX_like2"/>
    <property type="match status" value="1"/>
</dbReference>
<dbReference type="SUPFAM" id="SSF52833">
    <property type="entry name" value="Thioredoxin-like"/>
    <property type="match status" value="1"/>
</dbReference>
<dbReference type="EMBL" id="CP019602">
    <property type="protein sequence ID" value="ARU16092.1"/>
    <property type="molecule type" value="Genomic_DNA"/>
</dbReference>
<keyword evidence="3" id="KW-1185">Reference proteome</keyword>
<dbReference type="GO" id="GO:0016491">
    <property type="term" value="F:oxidoreductase activity"/>
    <property type="evidence" value="ECO:0007669"/>
    <property type="project" value="InterPro"/>
</dbReference>